<dbReference type="InterPro" id="IPR050071">
    <property type="entry name" value="Dehydroquinate_synthase"/>
</dbReference>
<evidence type="ECO:0000256" key="11">
    <source>
        <dbReference type="ARBA" id="ARBA00022741"/>
    </source>
</evidence>
<reference evidence="20 21" key="1">
    <citation type="submission" date="2019-03" db="EMBL/GenBank/DDBJ databases">
        <title>Genomic Encyclopedia of Archaeal and Bacterial Type Strains, Phase II (KMG-II): from individual species to whole genera.</title>
        <authorList>
            <person name="Goeker M."/>
        </authorList>
    </citation>
    <scope>NUCLEOTIDE SEQUENCE [LARGE SCALE GENOMIC DNA]</scope>
    <source>
        <strain evidence="20 21">DSM 24323</strain>
    </source>
</reference>
<dbReference type="Pfam" id="PF24621">
    <property type="entry name" value="DHQS_C"/>
    <property type="match status" value="1"/>
</dbReference>
<keyword evidence="14 17" id="KW-0057">Aromatic amino acid biosynthesis</keyword>
<evidence type="ECO:0000256" key="4">
    <source>
        <dbReference type="ARBA" id="ARBA00004661"/>
    </source>
</evidence>
<dbReference type="InterPro" id="IPR030960">
    <property type="entry name" value="DHQS/DOIS_N"/>
</dbReference>
<keyword evidence="10 17" id="KW-0479">Metal-binding</keyword>
<feature type="binding site" evidence="17">
    <location>
        <begin position="98"/>
        <end position="102"/>
    </location>
    <ligand>
        <name>NAD(+)</name>
        <dbReference type="ChEBI" id="CHEBI:57540"/>
    </ligand>
</feature>
<dbReference type="InterPro" id="IPR056179">
    <property type="entry name" value="DHQS_C"/>
</dbReference>
<organism evidence="20 21">
    <name type="scientific">Naumannella halotolerans</name>
    <dbReference type="NCBI Taxonomy" id="993414"/>
    <lineage>
        <taxon>Bacteria</taxon>
        <taxon>Bacillati</taxon>
        <taxon>Actinomycetota</taxon>
        <taxon>Actinomycetes</taxon>
        <taxon>Propionibacteriales</taxon>
        <taxon>Propionibacteriaceae</taxon>
        <taxon>Naumannella</taxon>
    </lineage>
</organism>
<evidence type="ECO:0000256" key="9">
    <source>
        <dbReference type="ARBA" id="ARBA00022605"/>
    </source>
</evidence>
<dbReference type="Pfam" id="PF01761">
    <property type="entry name" value="DHQ_synthase"/>
    <property type="match status" value="1"/>
</dbReference>
<evidence type="ECO:0000256" key="2">
    <source>
        <dbReference type="ARBA" id="ARBA00001911"/>
    </source>
</evidence>
<dbReference type="Gene3D" id="3.40.50.1970">
    <property type="match status" value="1"/>
</dbReference>
<feature type="binding site" evidence="17">
    <location>
        <begin position="64"/>
        <end position="69"/>
    </location>
    <ligand>
        <name>NAD(+)</name>
        <dbReference type="ChEBI" id="CHEBI:57540"/>
    </ligand>
</feature>
<keyword evidence="13 17" id="KW-0520">NAD</keyword>
<feature type="binding site" evidence="17">
    <location>
        <position position="246"/>
    </location>
    <ligand>
        <name>Zn(2+)</name>
        <dbReference type="ChEBI" id="CHEBI:29105"/>
    </ligand>
</feature>
<dbReference type="CDD" id="cd08195">
    <property type="entry name" value="DHQS"/>
    <property type="match status" value="1"/>
</dbReference>
<dbReference type="AlphaFoldDB" id="A0A4R7JAB2"/>
<feature type="binding site" evidence="17">
    <location>
        <begin position="122"/>
        <end position="123"/>
    </location>
    <ligand>
        <name>NAD(+)</name>
        <dbReference type="ChEBI" id="CHEBI:57540"/>
    </ligand>
</feature>
<dbReference type="GO" id="GO:0005737">
    <property type="term" value="C:cytoplasm"/>
    <property type="evidence" value="ECO:0007669"/>
    <property type="project" value="UniProtKB-SubCell"/>
</dbReference>
<accession>A0A4R7JAB2</accession>
<evidence type="ECO:0000313" key="21">
    <source>
        <dbReference type="Proteomes" id="UP000295371"/>
    </source>
</evidence>
<comment type="function">
    <text evidence="17">Catalyzes the conversion of 3-deoxy-D-arabino-heptulosonate 7-phosphate (DAHP) to dehydroquinate (DHQ).</text>
</comment>
<evidence type="ECO:0000256" key="8">
    <source>
        <dbReference type="ARBA" id="ARBA00022490"/>
    </source>
</evidence>
<evidence type="ECO:0000256" key="10">
    <source>
        <dbReference type="ARBA" id="ARBA00022723"/>
    </source>
</evidence>
<dbReference type="UniPathway" id="UPA00053">
    <property type="reaction ID" value="UER00085"/>
</dbReference>
<comment type="similarity">
    <text evidence="5 17">Belongs to the sugar phosphate cyclases superfamily. Dehydroquinate synthase family.</text>
</comment>
<evidence type="ECO:0000259" key="18">
    <source>
        <dbReference type="Pfam" id="PF01761"/>
    </source>
</evidence>
<comment type="caution">
    <text evidence="20">The sequence shown here is derived from an EMBL/GenBank/DDBJ whole genome shotgun (WGS) entry which is preliminary data.</text>
</comment>
<evidence type="ECO:0000256" key="1">
    <source>
        <dbReference type="ARBA" id="ARBA00001393"/>
    </source>
</evidence>
<comment type="pathway">
    <text evidence="4 17">Metabolic intermediate biosynthesis; chorismate biosynthesis; chorismate from D-erythrose 4-phosphate and phosphoenolpyruvate: step 2/7.</text>
</comment>
<evidence type="ECO:0000256" key="14">
    <source>
        <dbReference type="ARBA" id="ARBA00023141"/>
    </source>
</evidence>
<dbReference type="PANTHER" id="PTHR43622">
    <property type="entry name" value="3-DEHYDROQUINATE SYNTHASE"/>
    <property type="match status" value="1"/>
</dbReference>
<dbReference type="Proteomes" id="UP000295371">
    <property type="component" value="Unassembled WGS sequence"/>
</dbReference>
<evidence type="ECO:0000256" key="17">
    <source>
        <dbReference type="HAMAP-Rule" id="MF_00110"/>
    </source>
</evidence>
<dbReference type="EMBL" id="SOAW01000001">
    <property type="protein sequence ID" value="TDT33483.1"/>
    <property type="molecule type" value="Genomic_DNA"/>
</dbReference>
<dbReference type="PANTHER" id="PTHR43622:SF7">
    <property type="entry name" value="3-DEHYDROQUINATE SYNTHASE, CHLOROPLASTIC"/>
    <property type="match status" value="1"/>
</dbReference>
<dbReference type="GO" id="GO:0000166">
    <property type="term" value="F:nucleotide binding"/>
    <property type="evidence" value="ECO:0007669"/>
    <property type="project" value="UniProtKB-KW"/>
</dbReference>
<dbReference type="EC" id="4.2.3.4" evidence="6 17"/>
<keyword evidence="16 17" id="KW-0170">Cobalt</keyword>
<dbReference type="GO" id="GO:0008652">
    <property type="term" value="P:amino acid biosynthetic process"/>
    <property type="evidence" value="ECO:0007669"/>
    <property type="project" value="UniProtKB-KW"/>
</dbReference>
<feature type="domain" description="3-dehydroquinate synthase N-terminal" evidence="18">
    <location>
        <begin position="60"/>
        <end position="172"/>
    </location>
</feature>
<comment type="caution">
    <text evidence="17">Lacks conserved residue(s) required for the propagation of feature annotation.</text>
</comment>
<evidence type="ECO:0000256" key="7">
    <source>
        <dbReference type="ARBA" id="ARBA00017684"/>
    </source>
</evidence>
<feature type="binding site" evidence="17">
    <location>
        <position position="262"/>
    </location>
    <ligand>
        <name>Zn(2+)</name>
        <dbReference type="ChEBI" id="CHEBI:29105"/>
    </ligand>
</feature>
<feature type="domain" description="3-dehydroquinate synthase C-terminal" evidence="19">
    <location>
        <begin position="174"/>
        <end position="322"/>
    </location>
</feature>
<dbReference type="GO" id="GO:0003856">
    <property type="term" value="F:3-dehydroquinate synthase activity"/>
    <property type="evidence" value="ECO:0007669"/>
    <property type="project" value="UniProtKB-UniRule"/>
</dbReference>
<comment type="cofactor">
    <cofactor evidence="17">
        <name>Co(2+)</name>
        <dbReference type="ChEBI" id="CHEBI:48828"/>
    </cofactor>
    <cofactor evidence="17">
        <name>Zn(2+)</name>
        <dbReference type="ChEBI" id="CHEBI:29105"/>
    </cofactor>
    <text evidence="17">Binds 1 divalent metal cation per subunit. Can use either Co(2+) or Zn(2+).</text>
</comment>
<dbReference type="OrthoDB" id="9806583at2"/>
<dbReference type="InterPro" id="IPR016037">
    <property type="entry name" value="DHQ_synth_AroB"/>
</dbReference>
<proteinExistence type="inferred from homology"/>
<keyword evidence="12 17" id="KW-0862">Zinc</keyword>
<keyword evidence="8 17" id="KW-0963">Cytoplasm</keyword>
<protein>
    <recommendedName>
        <fullName evidence="7 17">3-dehydroquinate synthase</fullName>
        <shortName evidence="17">DHQS</shortName>
        <ecNumber evidence="6 17">4.2.3.4</ecNumber>
    </recommendedName>
</protein>
<evidence type="ECO:0000256" key="13">
    <source>
        <dbReference type="ARBA" id="ARBA00023027"/>
    </source>
</evidence>
<dbReference type="PIRSF" id="PIRSF001455">
    <property type="entry name" value="DHQ_synth"/>
    <property type="match status" value="1"/>
</dbReference>
<evidence type="ECO:0000259" key="19">
    <source>
        <dbReference type="Pfam" id="PF24621"/>
    </source>
</evidence>
<comment type="cofactor">
    <cofactor evidence="2 17">
        <name>NAD(+)</name>
        <dbReference type="ChEBI" id="CHEBI:57540"/>
    </cofactor>
</comment>
<keyword evidence="21" id="KW-1185">Reference proteome</keyword>
<dbReference type="RefSeq" id="WP_133753990.1">
    <property type="nucleotide sequence ID" value="NZ_SOAW01000001.1"/>
</dbReference>
<keyword evidence="11 17" id="KW-0547">Nucleotide-binding</keyword>
<dbReference type="HAMAP" id="MF_00110">
    <property type="entry name" value="DHQ_synthase"/>
    <property type="match status" value="1"/>
</dbReference>
<dbReference type="Gene3D" id="1.20.1090.10">
    <property type="entry name" value="Dehydroquinate synthase-like - alpha domain"/>
    <property type="match status" value="1"/>
</dbReference>
<evidence type="ECO:0000256" key="15">
    <source>
        <dbReference type="ARBA" id="ARBA00023239"/>
    </source>
</evidence>
<evidence type="ECO:0000256" key="12">
    <source>
        <dbReference type="ARBA" id="ARBA00022833"/>
    </source>
</evidence>
<feature type="binding site" evidence="17">
    <location>
        <position position="135"/>
    </location>
    <ligand>
        <name>NAD(+)</name>
        <dbReference type="ChEBI" id="CHEBI:57540"/>
    </ligand>
</feature>
<dbReference type="GO" id="GO:0046872">
    <property type="term" value="F:metal ion binding"/>
    <property type="evidence" value="ECO:0007669"/>
    <property type="project" value="UniProtKB-KW"/>
</dbReference>
<feature type="binding site" evidence="17">
    <location>
        <position position="144"/>
    </location>
    <ligand>
        <name>NAD(+)</name>
        <dbReference type="ChEBI" id="CHEBI:57540"/>
    </ligand>
</feature>
<name>A0A4R7JAB2_9ACTN</name>
<dbReference type="GO" id="GO:0009423">
    <property type="term" value="P:chorismate biosynthetic process"/>
    <property type="evidence" value="ECO:0007669"/>
    <property type="project" value="UniProtKB-UniRule"/>
</dbReference>
<gene>
    <name evidence="17" type="primary">aroB</name>
    <name evidence="20" type="ORF">CLV29_1101</name>
</gene>
<evidence type="ECO:0000256" key="6">
    <source>
        <dbReference type="ARBA" id="ARBA00013031"/>
    </source>
</evidence>
<evidence type="ECO:0000256" key="16">
    <source>
        <dbReference type="ARBA" id="ARBA00023285"/>
    </source>
</evidence>
<evidence type="ECO:0000256" key="3">
    <source>
        <dbReference type="ARBA" id="ARBA00004496"/>
    </source>
</evidence>
<sequence>MSTIEVSAERPYAVRIAAGALTELPELLEGGERVAILHPPVLADRARALAAELPATVSLLQVPDAEAAKTPQVLARCWDRLAADGFTRSDAVVGFGGGATTDLAGFVAATWLRGVRLVTVPTTVLGMVDAAVGGKTGINISAGKNLVGAFHEPAGVLCDLDLLPTLPPADLRAGMAEVIKCGFIADPQILELIEADPLQALDPRGAALAELITRGIGVKATVVSGDLRESTSVGRVTGRELLNYGHTLGHAIERASGYRWRHGEAISVGMAFAAELSHGLGLIDETLVQRHFDLLAGFELPTSAAEFDFAELRQAMSLDKKTRGSMLRFVLLDGLASARIVSGPPEDALVAAWQRLGRR</sequence>
<evidence type="ECO:0000256" key="5">
    <source>
        <dbReference type="ARBA" id="ARBA00005412"/>
    </source>
</evidence>
<dbReference type="GO" id="GO:0009073">
    <property type="term" value="P:aromatic amino acid family biosynthetic process"/>
    <property type="evidence" value="ECO:0007669"/>
    <property type="project" value="UniProtKB-KW"/>
</dbReference>
<keyword evidence="9 17" id="KW-0028">Amino-acid biosynthesis</keyword>
<feature type="binding site" evidence="17">
    <location>
        <position position="177"/>
    </location>
    <ligand>
        <name>Zn(2+)</name>
        <dbReference type="ChEBI" id="CHEBI:29105"/>
    </ligand>
</feature>
<evidence type="ECO:0000313" key="20">
    <source>
        <dbReference type="EMBL" id="TDT33483.1"/>
    </source>
</evidence>
<comment type="subcellular location">
    <subcellularLocation>
        <location evidence="3 17">Cytoplasm</location>
    </subcellularLocation>
</comment>
<dbReference type="SUPFAM" id="SSF56796">
    <property type="entry name" value="Dehydroquinate synthase-like"/>
    <property type="match status" value="1"/>
</dbReference>
<comment type="catalytic activity">
    <reaction evidence="1 17">
        <text>7-phospho-2-dehydro-3-deoxy-D-arabino-heptonate = 3-dehydroquinate + phosphate</text>
        <dbReference type="Rhea" id="RHEA:21968"/>
        <dbReference type="ChEBI" id="CHEBI:32364"/>
        <dbReference type="ChEBI" id="CHEBI:43474"/>
        <dbReference type="ChEBI" id="CHEBI:58394"/>
        <dbReference type="EC" id="4.2.3.4"/>
    </reaction>
</comment>
<dbReference type="NCBIfam" id="TIGR01357">
    <property type="entry name" value="aroB"/>
    <property type="match status" value="1"/>
</dbReference>
<keyword evidence="15 17" id="KW-0456">Lyase</keyword>
<dbReference type="InterPro" id="IPR030963">
    <property type="entry name" value="DHQ_synth_fam"/>
</dbReference>